<keyword evidence="2" id="KW-0472">Membrane</keyword>
<gene>
    <name evidence="3" type="ORF">HDA36_000147</name>
</gene>
<feature type="region of interest" description="Disordered" evidence="1">
    <location>
        <begin position="1"/>
        <end position="23"/>
    </location>
</feature>
<dbReference type="Proteomes" id="UP000572635">
    <property type="component" value="Unassembled WGS sequence"/>
</dbReference>
<evidence type="ECO:0000313" key="3">
    <source>
        <dbReference type="EMBL" id="MBB5430063.1"/>
    </source>
</evidence>
<keyword evidence="4" id="KW-1185">Reference proteome</keyword>
<keyword evidence="2" id="KW-0812">Transmembrane</keyword>
<organism evidence="3 4">
    <name type="scientific">Nocardiopsis composta</name>
    <dbReference type="NCBI Taxonomy" id="157465"/>
    <lineage>
        <taxon>Bacteria</taxon>
        <taxon>Bacillati</taxon>
        <taxon>Actinomycetota</taxon>
        <taxon>Actinomycetes</taxon>
        <taxon>Streptosporangiales</taxon>
        <taxon>Nocardiopsidaceae</taxon>
        <taxon>Nocardiopsis</taxon>
    </lineage>
</organism>
<sequence length="53" mass="5490">MSDEPDRGEGAEEAQQPRAHPLRRIGEDWAATATGLALLLLSLAGAIPAGIVP</sequence>
<protein>
    <submittedName>
        <fullName evidence="3">Uncharacterized protein</fullName>
    </submittedName>
</protein>
<keyword evidence="2" id="KW-1133">Transmembrane helix</keyword>
<evidence type="ECO:0000256" key="1">
    <source>
        <dbReference type="SAM" id="MobiDB-lite"/>
    </source>
</evidence>
<dbReference type="RefSeq" id="WP_184397772.1">
    <property type="nucleotide sequence ID" value="NZ_BAAAJD010000107.1"/>
</dbReference>
<feature type="compositionally biased region" description="Basic and acidic residues" evidence="1">
    <location>
        <begin position="1"/>
        <end position="10"/>
    </location>
</feature>
<proteinExistence type="predicted"/>
<feature type="transmembrane region" description="Helical" evidence="2">
    <location>
        <begin position="29"/>
        <end position="52"/>
    </location>
</feature>
<comment type="caution">
    <text evidence="3">The sequence shown here is derived from an EMBL/GenBank/DDBJ whole genome shotgun (WGS) entry which is preliminary data.</text>
</comment>
<evidence type="ECO:0000313" key="4">
    <source>
        <dbReference type="Proteomes" id="UP000572635"/>
    </source>
</evidence>
<dbReference type="EMBL" id="JACHDB010000001">
    <property type="protein sequence ID" value="MBB5430063.1"/>
    <property type="molecule type" value="Genomic_DNA"/>
</dbReference>
<reference evidence="3 4" key="1">
    <citation type="submission" date="2020-08" db="EMBL/GenBank/DDBJ databases">
        <title>Sequencing the genomes of 1000 actinobacteria strains.</title>
        <authorList>
            <person name="Klenk H.-P."/>
        </authorList>
    </citation>
    <scope>NUCLEOTIDE SEQUENCE [LARGE SCALE GENOMIC DNA]</scope>
    <source>
        <strain evidence="3 4">DSM 44551</strain>
    </source>
</reference>
<evidence type="ECO:0000256" key="2">
    <source>
        <dbReference type="SAM" id="Phobius"/>
    </source>
</evidence>
<dbReference type="AlphaFoldDB" id="A0A7W8QGK9"/>
<accession>A0A7W8QGK9</accession>
<name>A0A7W8QGK9_9ACTN</name>